<dbReference type="Gene3D" id="3.90.25.10">
    <property type="entry name" value="UDP-galactose 4-epimerase, domain 1"/>
    <property type="match status" value="1"/>
</dbReference>
<evidence type="ECO:0000256" key="2">
    <source>
        <dbReference type="ARBA" id="ARBA00001911"/>
    </source>
</evidence>
<dbReference type="NCBIfam" id="TIGR01179">
    <property type="entry name" value="galE"/>
    <property type="match status" value="1"/>
</dbReference>
<dbReference type="Pfam" id="PF01370">
    <property type="entry name" value="Epimerase"/>
    <property type="match status" value="1"/>
</dbReference>
<dbReference type="EMBL" id="JANHAX010000003">
    <property type="protein sequence ID" value="MDQ2090366.1"/>
    <property type="molecule type" value="Genomic_DNA"/>
</dbReference>
<evidence type="ECO:0000313" key="13">
    <source>
        <dbReference type="Proteomes" id="UP001226762"/>
    </source>
</evidence>
<comment type="pathway">
    <text evidence="3 10">Carbohydrate metabolism; galactose metabolism.</text>
</comment>
<name>A0AAE4B6G2_9RHOB</name>
<dbReference type="EC" id="5.1.3.2" evidence="5 10"/>
<accession>A0AAE4B6G2</accession>
<dbReference type="Proteomes" id="UP001226762">
    <property type="component" value="Unassembled WGS sequence"/>
</dbReference>
<gene>
    <name evidence="12" type="primary">galE</name>
    <name evidence="12" type="ORF">NO357_10705</name>
</gene>
<evidence type="ECO:0000256" key="7">
    <source>
        <dbReference type="ARBA" id="ARBA00023027"/>
    </source>
</evidence>
<dbReference type="RefSeq" id="WP_306735651.1">
    <property type="nucleotide sequence ID" value="NZ_JANHAX010000003.1"/>
</dbReference>
<evidence type="ECO:0000256" key="10">
    <source>
        <dbReference type="RuleBase" id="RU366046"/>
    </source>
</evidence>
<evidence type="ECO:0000256" key="1">
    <source>
        <dbReference type="ARBA" id="ARBA00000083"/>
    </source>
</evidence>
<evidence type="ECO:0000256" key="6">
    <source>
        <dbReference type="ARBA" id="ARBA00018569"/>
    </source>
</evidence>
<reference evidence="12" key="1">
    <citation type="submission" date="2022-07" db="EMBL/GenBank/DDBJ databases">
        <authorList>
            <person name="Otstavnykh N."/>
            <person name="Isaeva M."/>
            <person name="Bystritskaya E."/>
        </authorList>
    </citation>
    <scope>NUCLEOTIDE SEQUENCE</scope>
    <source>
        <strain evidence="12">KCTC 52189</strain>
    </source>
</reference>
<sequence>MTKVLVTGGAGYIGSHACKALKAAGFTPVTYDNLSTGWEAAVKFGPFEKGDLLDRARLDEVFARHDPIAVVHFAALSQVGESMALPGKYWRNNVAGSQTLFEAMLDAGCRQIVFSSTCATYGEQDNVVLHEQSPQMPINAYGRSKRAIEDMLMDFGASDGLQSVIFRYFNVAGADPEAEVGEFHRPETHLVPLILEAIDGQRNALTVFGSDYDTPDGTCIRDYVHVMDLVEAHILGLTWLAEGKGSAVFNLGTGSGFSVREVMQAAEQVTGRTVPFVDGPRRAGDCTKLVSGSERATRDLHWRPERSTLAQMIADAWRWHQTGGYGDNPDDG</sequence>
<dbReference type="SUPFAM" id="SSF51735">
    <property type="entry name" value="NAD(P)-binding Rossmann-fold domains"/>
    <property type="match status" value="1"/>
</dbReference>
<comment type="similarity">
    <text evidence="4 10">Belongs to the NAD(P)-dependent epimerase/dehydratase family.</text>
</comment>
<comment type="catalytic activity">
    <reaction evidence="1 10">
        <text>UDP-alpha-D-glucose = UDP-alpha-D-galactose</text>
        <dbReference type="Rhea" id="RHEA:22168"/>
        <dbReference type="ChEBI" id="CHEBI:58885"/>
        <dbReference type="ChEBI" id="CHEBI:66914"/>
        <dbReference type="EC" id="5.1.3.2"/>
    </reaction>
</comment>
<evidence type="ECO:0000256" key="9">
    <source>
        <dbReference type="ARBA" id="ARBA00023277"/>
    </source>
</evidence>
<dbReference type="InterPro" id="IPR036291">
    <property type="entry name" value="NAD(P)-bd_dom_sf"/>
</dbReference>
<protein>
    <recommendedName>
        <fullName evidence="6 10">UDP-glucose 4-epimerase</fullName>
        <ecNumber evidence="5 10">5.1.3.2</ecNumber>
    </recommendedName>
</protein>
<keyword evidence="13" id="KW-1185">Reference proteome</keyword>
<feature type="domain" description="NAD-dependent epimerase/dehydratase" evidence="11">
    <location>
        <begin position="4"/>
        <end position="252"/>
    </location>
</feature>
<keyword evidence="9 10" id="KW-0119">Carbohydrate metabolism</keyword>
<comment type="subunit">
    <text evidence="10">Homodimer.</text>
</comment>
<dbReference type="Gene3D" id="3.40.50.720">
    <property type="entry name" value="NAD(P)-binding Rossmann-like Domain"/>
    <property type="match status" value="1"/>
</dbReference>
<dbReference type="PANTHER" id="PTHR43725:SF53">
    <property type="entry name" value="UDP-ARABINOSE 4-EPIMERASE 1"/>
    <property type="match status" value="1"/>
</dbReference>
<evidence type="ECO:0000256" key="3">
    <source>
        <dbReference type="ARBA" id="ARBA00004947"/>
    </source>
</evidence>
<keyword evidence="7 10" id="KW-0520">NAD</keyword>
<dbReference type="InterPro" id="IPR005886">
    <property type="entry name" value="UDP_G4E"/>
</dbReference>
<dbReference type="CDD" id="cd05247">
    <property type="entry name" value="UDP_G4E_1_SDR_e"/>
    <property type="match status" value="1"/>
</dbReference>
<organism evidence="12 13">
    <name type="scientific">Marimonas arenosa</name>
    <dbReference type="NCBI Taxonomy" id="1795305"/>
    <lineage>
        <taxon>Bacteria</taxon>
        <taxon>Pseudomonadati</taxon>
        <taxon>Pseudomonadota</taxon>
        <taxon>Alphaproteobacteria</taxon>
        <taxon>Rhodobacterales</taxon>
        <taxon>Paracoccaceae</taxon>
        <taxon>Marimonas</taxon>
    </lineage>
</organism>
<dbReference type="AlphaFoldDB" id="A0AAE4B6G2"/>
<evidence type="ECO:0000256" key="5">
    <source>
        <dbReference type="ARBA" id="ARBA00013189"/>
    </source>
</evidence>
<comment type="cofactor">
    <cofactor evidence="2 10">
        <name>NAD(+)</name>
        <dbReference type="ChEBI" id="CHEBI:57540"/>
    </cofactor>
</comment>
<reference evidence="12" key="2">
    <citation type="submission" date="2023-02" db="EMBL/GenBank/DDBJ databases">
        <title>'Rhodoalgimonas zhirmunskyi' gen. nov., isolated from a red alga.</title>
        <authorList>
            <person name="Nedashkovskaya O.I."/>
            <person name="Otstavnykh N.Y."/>
            <person name="Bystritskaya E.P."/>
            <person name="Balabanova L.A."/>
            <person name="Isaeva M.P."/>
        </authorList>
    </citation>
    <scope>NUCLEOTIDE SEQUENCE</scope>
    <source>
        <strain evidence="12">KCTC 52189</strain>
    </source>
</reference>
<evidence type="ECO:0000313" key="12">
    <source>
        <dbReference type="EMBL" id="MDQ2090366.1"/>
    </source>
</evidence>
<dbReference type="GO" id="GO:0033499">
    <property type="term" value="P:galactose catabolic process via UDP-galactose, Leloir pathway"/>
    <property type="evidence" value="ECO:0007669"/>
    <property type="project" value="TreeGrafter"/>
</dbReference>
<evidence type="ECO:0000259" key="11">
    <source>
        <dbReference type="Pfam" id="PF01370"/>
    </source>
</evidence>
<evidence type="ECO:0000256" key="4">
    <source>
        <dbReference type="ARBA" id="ARBA00007637"/>
    </source>
</evidence>
<dbReference type="GO" id="GO:0003978">
    <property type="term" value="F:UDP-glucose 4-epimerase activity"/>
    <property type="evidence" value="ECO:0007669"/>
    <property type="project" value="UniProtKB-UniRule"/>
</dbReference>
<comment type="caution">
    <text evidence="12">The sequence shown here is derived from an EMBL/GenBank/DDBJ whole genome shotgun (WGS) entry which is preliminary data.</text>
</comment>
<evidence type="ECO:0000256" key="8">
    <source>
        <dbReference type="ARBA" id="ARBA00023235"/>
    </source>
</evidence>
<dbReference type="InterPro" id="IPR001509">
    <property type="entry name" value="Epimerase_deHydtase"/>
</dbReference>
<dbReference type="PANTHER" id="PTHR43725">
    <property type="entry name" value="UDP-GLUCOSE 4-EPIMERASE"/>
    <property type="match status" value="1"/>
</dbReference>
<keyword evidence="8 10" id="KW-0413">Isomerase</keyword>
<proteinExistence type="inferred from homology"/>